<gene>
    <name evidence="5" type="ORF">nbrc107697_04610</name>
</gene>
<dbReference type="SMART" id="SM00342">
    <property type="entry name" value="HTH_ARAC"/>
    <property type="match status" value="1"/>
</dbReference>
<dbReference type="RefSeq" id="WP_161925896.1">
    <property type="nucleotide sequence ID" value="NZ_BJOU01000001.1"/>
</dbReference>
<keyword evidence="3" id="KW-0804">Transcription</keyword>
<name>A0A7M3SUU8_9ACTN</name>
<reference evidence="6" key="1">
    <citation type="submission" date="2019-06" db="EMBL/GenBank/DDBJ databases">
        <title>Gordonia isolated from sludge of a wastewater treatment plant.</title>
        <authorList>
            <person name="Tamura T."/>
            <person name="Aoyama K."/>
            <person name="Kang Y."/>
            <person name="Saito S."/>
            <person name="Akiyama N."/>
            <person name="Yazawa K."/>
            <person name="Gonoi T."/>
            <person name="Mikami Y."/>
        </authorList>
    </citation>
    <scope>NUCLEOTIDE SEQUENCE [LARGE SCALE GENOMIC DNA]</scope>
    <source>
        <strain evidence="6">NBRC 107697</strain>
    </source>
</reference>
<keyword evidence="1" id="KW-0805">Transcription regulation</keyword>
<comment type="caution">
    <text evidence="5">The sequence shown here is derived from an EMBL/GenBank/DDBJ whole genome shotgun (WGS) entry which is preliminary data.</text>
</comment>
<dbReference type="PANTHER" id="PTHR46796:SF15">
    <property type="entry name" value="BLL1074 PROTEIN"/>
    <property type="match status" value="1"/>
</dbReference>
<dbReference type="EMBL" id="BJOU01000001">
    <property type="protein sequence ID" value="GED96422.1"/>
    <property type="molecule type" value="Genomic_DNA"/>
</dbReference>
<protein>
    <submittedName>
        <fullName evidence="5">Putative transcriptional regulator, AraC</fullName>
    </submittedName>
</protein>
<keyword evidence="2" id="KW-0238">DNA-binding</keyword>
<dbReference type="PANTHER" id="PTHR46796">
    <property type="entry name" value="HTH-TYPE TRANSCRIPTIONAL ACTIVATOR RHAS-RELATED"/>
    <property type="match status" value="1"/>
</dbReference>
<evidence type="ECO:0000259" key="4">
    <source>
        <dbReference type="PROSITE" id="PS01124"/>
    </source>
</evidence>
<dbReference type="Pfam" id="PF12833">
    <property type="entry name" value="HTH_18"/>
    <property type="match status" value="1"/>
</dbReference>
<dbReference type="Proteomes" id="UP000444980">
    <property type="component" value="Unassembled WGS sequence"/>
</dbReference>
<dbReference type="GO" id="GO:0043565">
    <property type="term" value="F:sequence-specific DNA binding"/>
    <property type="evidence" value="ECO:0007669"/>
    <property type="project" value="InterPro"/>
</dbReference>
<organism evidence="5 6">
    <name type="scientific">Gordonia crocea</name>
    <dbReference type="NCBI Taxonomy" id="589162"/>
    <lineage>
        <taxon>Bacteria</taxon>
        <taxon>Bacillati</taxon>
        <taxon>Actinomycetota</taxon>
        <taxon>Actinomycetes</taxon>
        <taxon>Mycobacteriales</taxon>
        <taxon>Gordoniaceae</taxon>
        <taxon>Gordonia</taxon>
    </lineage>
</organism>
<dbReference type="InterPro" id="IPR018060">
    <property type="entry name" value="HTH_AraC"/>
</dbReference>
<dbReference type="InterPro" id="IPR050204">
    <property type="entry name" value="AraC_XylS_family_regulators"/>
</dbReference>
<keyword evidence="6" id="KW-1185">Reference proteome</keyword>
<dbReference type="Gene3D" id="1.10.10.60">
    <property type="entry name" value="Homeodomain-like"/>
    <property type="match status" value="1"/>
</dbReference>
<evidence type="ECO:0000256" key="3">
    <source>
        <dbReference type="ARBA" id="ARBA00023163"/>
    </source>
</evidence>
<accession>A0A7M3SUU8</accession>
<dbReference type="GO" id="GO:0003700">
    <property type="term" value="F:DNA-binding transcription factor activity"/>
    <property type="evidence" value="ECO:0007669"/>
    <property type="project" value="InterPro"/>
</dbReference>
<evidence type="ECO:0000256" key="1">
    <source>
        <dbReference type="ARBA" id="ARBA00023015"/>
    </source>
</evidence>
<dbReference type="AlphaFoldDB" id="A0A7M3SUU8"/>
<dbReference type="InterPro" id="IPR009057">
    <property type="entry name" value="Homeodomain-like_sf"/>
</dbReference>
<evidence type="ECO:0000313" key="5">
    <source>
        <dbReference type="EMBL" id="GED96422.1"/>
    </source>
</evidence>
<dbReference type="OrthoDB" id="2559672at2"/>
<dbReference type="PROSITE" id="PS01124">
    <property type="entry name" value="HTH_ARAC_FAMILY_2"/>
    <property type="match status" value="1"/>
</dbReference>
<proteinExistence type="predicted"/>
<evidence type="ECO:0000256" key="2">
    <source>
        <dbReference type="ARBA" id="ARBA00023125"/>
    </source>
</evidence>
<feature type="domain" description="HTH araC/xylS-type" evidence="4">
    <location>
        <begin position="157"/>
        <end position="253"/>
    </location>
</feature>
<evidence type="ECO:0000313" key="6">
    <source>
        <dbReference type="Proteomes" id="UP000444980"/>
    </source>
</evidence>
<sequence>MELRDVRRLTPGIDVNAYRIVGAAPGEHIGLPSSTVTLIVDLDDGLRLSEPGSPEPRTFRTCLGGMHLDPVTIHHGGTQIGVAAHLGPAAVRALFGMPAGEFWTTNIELSDAAPGLADRLYESTVEVPHDARAAVARHVLADAVASRPPVRADPDAEQAWRVIQHERGRVTVSNLVAWSCWSARYLTKVFTAEYGIGLKQAARLARFDHARERLESGDPIATVSAVCGYADQAHLTREFAAITGHPPAQFLAVRAAEFSAEPA</sequence>
<dbReference type="SUPFAM" id="SSF46689">
    <property type="entry name" value="Homeodomain-like"/>
    <property type="match status" value="1"/>
</dbReference>